<sequence>MKALMYRGNVLDRDFICAAYENSENSVNICYLNYELFNLQWAPGAVVYENKTGNINEYVKKFSPYDVQQSTNDVGKIVQNVWRPGLNLDHRKALEIDYGDESRAKKELKLLIRKLEEIFLYIEPDTRSIDLCYGHKTRELLILACTELENRWIHYIRLSNKGGADERYTTSDYVKLYDKLFLNEFKVTFTNHPFVSNIIPFSGWNHARPTQSLKFYDAYNKLKHNGYDNFEEAKLSYCIEAVSANIIMHCIRYSPYSIIEGNDSCSIIYNEFFSISLENPSLKNFYIPFLKKVEMATGVFSAPLGSCFEKLWEIESFAL</sequence>
<dbReference type="EMBL" id="VSSQ01000243">
    <property type="protein sequence ID" value="MPL87676.1"/>
    <property type="molecule type" value="Genomic_DNA"/>
</dbReference>
<reference evidence="1" key="1">
    <citation type="submission" date="2019-08" db="EMBL/GenBank/DDBJ databases">
        <authorList>
            <person name="Kucharzyk K."/>
            <person name="Murdoch R.W."/>
            <person name="Higgins S."/>
            <person name="Loffler F."/>
        </authorList>
    </citation>
    <scope>NUCLEOTIDE SEQUENCE</scope>
</reference>
<dbReference type="AlphaFoldDB" id="A0A644V8J7"/>
<gene>
    <name evidence="1" type="ORF">SDC9_33681</name>
</gene>
<evidence type="ECO:0000313" key="1">
    <source>
        <dbReference type="EMBL" id="MPL87676.1"/>
    </source>
</evidence>
<comment type="caution">
    <text evidence="1">The sequence shown here is derived from an EMBL/GenBank/DDBJ whole genome shotgun (WGS) entry which is preliminary data.</text>
</comment>
<organism evidence="1">
    <name type="scientific">bioreactor metagenome</name>
    <dbReference type="NCBI Taxonomy" id="1076179"/>
    <lineage>
        <taxon>unclassified sequences</taxon>
        <taxon>metagenomes</taxon>
        <taxon>ecological metagenomes</taxon>
    </lineage>
</organism>
<protein>
    <submittedName>
        <fullName evidence="1">Uncharacterized protein</fullName>
    </submittedName>
</protein>
<name>A0A644V8J7_9ZZZZ</name>
<accession>A0A644V8J7</accession>
<proteinExistence type="predicted"/>